<dbReference type="EMBL" id="CAKXYP010000018">
    <property type="protein sequence ID" value="CAH9418389.1"/>
    <property type="molecule type" value="Genomic_DNA"/>
</dbReference>
<feature type="domain" description="Aminoglycoside phosphotransferase" evidence="2">
    <location>
        <begin position="157"/>
        <end position="313"/>
    </location>
</feature>
<feature type="compositionally biased region" description="Basic and acidic residues" evidence="1">
    <location>
        <begin position="8"/>
        <end position="20"/>
    </location>
</feature>
<proteinExistence type="predicted"/>
<feature type="region of interest" description="Disordered" evidence="1">
    <location>
        <begin position="1"/>
        <end position="54"/>
    </location>
</feature>
<evidence type="ECO:0000259" key="2">
    <source>
        <dbReference type="Pfam" id="PF01636"/>
    </source>
</evidence>
<dbReference type="Pfam" id="PF01636">
    <property type="entry name" value="APH"/>
    <property type="match status" value="1"/>
</dbReference>
<dbReference type="InterPro" id="IPR002575">
    <property type="entry name" value="Aminoglycoside_PTrfase"/>
</dbReference>
<reference evidence="3" key="1">
    <citation type="submission" date="2022-03" db="EMBL/GenBank/DDBJ databases">
        <authorList>
            <person name="Leyn A S."/>
        </authorList>
    </citation>
    <scope>NUCLEOTIDE SEQUENCE</scope>
    <source>
        <strain evidence="3">Streptomyces globisporus 4-3</strain>
    </source>
</reference>
<comment type="caution">
    <text evidence="3">The sequence shown here is derived from an EMBL/GenBank/DDBJ whole genome shotgun (WGS) entry which is preliminary data.</text>
</comment>
<dbReference type="Proteomes" id="UP001154015">
    <property type="component" value="Unassembled WGS sequence"/>
</dbReference>
<gene>
    <name evidence="3" type="ORF">SGL43_05438</name>
</gene>
<evidence type="ECO:0000256" key="1">
    <source>
        <dbReference type="SAM" id="MobiDB-lite"/>
    </source>
</evidence>
<evidence type="ECO:0000313" key="4">
    <source>
        <dbReference type="Proteomes" id="UP001154015"/>
    </source>
</evidence>
<keyword evidence="4" id="KW-1185">Reference proteome</keyword>
<protein>
    <recommendedName>
        <fullName evidence="2">Aminoglycoside phosphotransferase domain-containing protein</fullName>
    </recommendedName>
</protein>
<sequence>MRPRRGRWSHDQVRRDEKPGPEAPPDAATTTAMAGPGSTRPDTTTTVDRGRFPDAVTPWEDPVWRAEALAWVTEGLAAHGLAETGPRAVRLRPWSVLVRLTVAGPAPVWFKAVPPAAAFEAGLTEALARWVPSQVLPPLAVDAAWGWTLTPDGGPVLSEFLDGRPGDPDPGYWEEPLRQYAAMQRELTPYAEAIEALGVPAARPRDLPALFDRLVAGNAALAREDRVALEALRPRVADWCEELASSGVADSLDHADLHENQLFAPVSGRYAFFDWGDALVGHPFCSLLVPARAARERCGPEVLPRLRDAYLEPWTGGGVTTAGLRRAVSLAWRLAALGRAASWGRMFPVPPGGPGVSGDAEGAYWLRELSAAPPL</sequence>
<evidence type="ECO:0000313" key="3">
    <source>
        <dbReference type="EMBL" id="CAH9418389.1"/>
    </source>
</evidence>
<dbReference type="SUPFAM" id="SSF56112">
    <property type="entry name" value="Protein kinase-like (PK-like)"/>
    <property type="match status" value="1"/>
</dbReference>
<feature type="compositionally biased region" description="Low complexity" evidence="1">
    <location>
        <begin position="25"/>
        <end position="37"/>
    </location>
</feature>
<accession>A0ABN8V8X4</accession>
<dbReference type="InterPro" id="IPR011009">
    <property type="entry name" value="Kinase-like_dom_sf"/>
</dbReference>
<organism evidence="3 4">
    <name type="scientific">Streptomyces globisporus</name>
    <dbReference type="NCBI Taxonomy" id="1908"/>
    <lineage>
        <taxon>Bacteria</taxon>
        <taxon>Bacillati</taxon>
        <taxon>Actinomycetota</taxon>
        <taxon>Actinomycetes</taxon>
        <taxon>Kitasatosporales</taxon>
        <taxon>Streptomycetaceae</taxon>
        <taxon>Streptomyces</taxon>
    </lineage>
</organism>
<name>A0ABN8V8X4_STRGL</name>